<dbReference type="InterPro" id="IPR052509">
    <property type="entry name" value="Metal_resp_DNA-bind_regulator"/>
</dbReference>
<dbReference type="PANTHER" id="PTHR33169:SF14">
    <property type="entry name" value="TRANSCRIPTIONAL REGULATOR RV3488"/>
    <property type="match status" value="1"/>
</dbReference>
<keyword evidence="3" id="KW-1185">Reference proteome</keyword>
<dbReference type="InterPro" id="IPR036390">
    <property type="entry name" value="WH_DNA-bd_sf"/>
</dbReference>
<dbReference type="EMBL" id="MQVS01000005">
    <property type="protein sequence ID" value="OKL51676.1"/>
    <property type="molecule type" value="Genomic_DNA"/>
</dbReference>
<dbReference type="AlphaFoldDB" id="A0A1Q5PVZ6"/>
<dbReference type="InterPro" id="IPR005149">
    <property type="entry name" value="Tscrpt_reg_PadR_N"/>
</dbReference>
<organism evidence="2 3">
    <name type="scientific">Buchananella hordeovulneris</name>
    <dbReference type="NCBI Taxonomy" id="52770"/>
    <lineage>
        <taxon>Bacteria</taxon>
        <taxon>Bacillati</taxon>
        <taxon>Actinomycetota</taxon>
        <taxon>Actinomycetes</taxon>
        <taxon>Actinomycetales</taxon>
        <taxon>Actinomycetaceae</taxon>
        <taxon>Buchananella</taxon>
    </lineage>
</organism>
<gene>
    <name evidence="2" type="ORF">BSZ40_05835</name>
</gene>
<dbReference type="Pfam" id="PF03551">
    <property type="entry name" value="PadR"/>
    <property type="match status" value="1"/>
</dbReference>
<evidence type="ECO:0000313" key="2">
    <source>
        <dbReference type="EMBL" id="OKL51676.1"/>
    </source>
</evidence>
<evidence type="ECO:0000259" key="1">
    <source>
        <dbReference type="Pfam" id="PF03551"/>
    </source>
</evidence>
<dbReference type="InParanoid" id="A0A1Q5PVZ6"/>
<reference evidence="3" key="1">
    <citation type="submission" date="2016-12" db="EMBL/GenBank/DDBJ databases">
        <authorList>
            <person name="Meng X."/>
        </authorList>
    </citation>
    <scope>NUCLEOTIDE SEQUENCE [LARGE SCALE GENOMIC DNA]</scope>
    <source>
        <strain evidence="3">DSM 20732</strain>
    </source>
</reference>
<comment type="caution">
    <text evidence="2">The sequence shown here is derived from an EMBL/GenBank/DDBJ whole genome shotgun (WGS) entry which is preliminary data.</text>
</comment>
<sequence length="121" mass="13048">MRVSKDLVAAAATPIVLGVLARGEDYGYSILRRIKETSGGVLDWSEGMLYPLLHRLQRQGLVAARWGGGGGGGGEGDSGRRRKYYGITTAGRTELHRQAAALNSVNQTLQGLLPPRPFEEK</sequence>
<accession>A0A1Q5PVZ6</accession>
<protein>
    <submittedName>
        <fullName evidence="2">PadR family transcriptional regulator</fullName>
    </submittedName>
</protein>
<feature type="domain" description="Transcription regulator PadR N-terminal" evidence="1">
    <location>
        <begin position="16"/>
        <end position="96"/>
    </location>
</feature>
<evidence type="ECO:0000313" key="3">
    <source>
        <dbReference type="Proteomes" id="UP000185612"/>
    </source>
</evidence>
<proteinExistence type="predicted"/>
<dbReference type="RefSeq" id="WP_073824223.1">
    <property type="nucleotide sequence ID" value="NZ_MQVS01000005.1"/>
</dbReference>
<name>A0A1Q5PVZ6_9ACTO</name>
<dbReference type="Gene3D" id="1.10.10.10">
    <property type="entry name" value="Winged helix-like DNA-binding domain superfamily/Winged helix DNA-binding domain"/>
    <property type="match status" value="1"/>
</dbReference>
<dbReference type="SUPFAM" id="SSF46785">
    <property type="entry name" value="Winged helix' DNA-binding domain"/>
    <property type="match status" value="1"/>
</dbReference>
<dbReference type="InterPro" id="IPR036388">
    <property type="entry name" value="WH-like_DNA-bd_sf"/>
</dbReference>
<dbReference type="PANTHER" id="PTHR33169">
    <property type="entry name" value="PADR-FAMILY TRANSCRIPTIONAL REGULATOR"/>
    <property type="match status" value="1"/>
</dbReference>
<dbReference type="OrthoDB" id="122286at2"/>
<dbReference type="Proteomes" id="UP000185612">
    <property type="component" value="Unassembled WGS sequence"/>
</dbReference>